<proteinExistence type="predicted"/>
<feature type="compositionally biased region" description="Basic and acidic residues" evidence="1">
    <location>
        <begin position="273"/>
        <end position="295"/>
    </location>
</feature>
<feature type="compositionally biased region" description="Gly residues" evidence="1">
    <location>
        <begin position="200"/>
        <end position="214"/>
    </location>
</feature>
<keyword evidence="3" id="KW-1185">Reference proteome</keyword>
<dbReference type="PANTHER" id="PTHR12393:SF6">
    <property type="entry name" value="SPHINGOMYELIN PHOSPHODIESTERASE 2"/>
    <property type="match status" value="1"/>
</dbReference>
<dbReference type="GO" id="GO:0046513">
    <property type="term" value="P:ceramide biosynthetic process"/>
    <property type="evidence" value="ECO:0007669"/>
    <property type="project" value="TreeGrafter"/>
</dbReference>
<sequence length="595" mass="61966">MSMVDSDGNRALDATCHWKRLNIDLIKQIAAALHPNEVATGLKLADVDTAAALRDSYKTIYLAQPHNSLWEDAEKPHRAQQPWPGPAFVAHWGRPQPWRALTLPQRRRLLCLAASSGHAGSLEAGGHIDILASLQQAHGYQPSLEDVHAASAAGQVDFLEQLLPPPPQEPGCGPPGGAAAAGAVAAAAAARPQQQPAAGRGNGGGGERAAGKGNGPRPWRAELQAELHRSRTARCDLLECVAEGCPLDALKRHHPYLCHGRGRPPRPAASDQARVEAEAEARAEVGADAEARADAETEADVDDMDGEDVARHAQLLLASAACSPTPCWAAKPAAGWSAEAEPADLAVALGGHADALAFLWDELGWPGPGGAAADHHTDQADHAVPANHADHHADHHASAASAARAASAVSAAADFGSRFLAGCGAHRQATAHALRHRLVEVLRLLAARRVRCLTPHHAVLAARCRSPDALLSHILLSEGVDASEGGEQGEGPRRDGDAWSTAFRFAAQNGASLAVLRALRQRRGAAVDLAAVACGGSEEALDWAAAELAAEGGGLQVLGKQDAQRVERAGNTAALAWLHSRGLLPPPPHPPTQGS</sequence>
<dbReference type="Proteomes" id="UP000650467">
    <property type="component" value="Unassembled WGS sequence"/>
</dbReference>
<dbReference type="GO" id="GO:0005783">
    <property type="term" value="C:endoplasmic reticulum"/>
    <property type="evidence" value="ECO:0007669"/>
    <property type="project" value="TreeGrafter"/>
</dbReference>
<dbReference type="PANTHER" id="PTHR12393">
    <property type="entry name" value="SPHINGOMYELIN PHOSPHODIESTERASE RELATED"/>
    <property type="match status" value="1"/>
</dbReference>
<name>A0A835SHM2_CHLIN</name>
<evidence type="ECO:0000313" key="3">
    <source>
        <dbReference type="Proteomes" id="UP000650467"/>
    </source>
</evidence>
<dbReference type="GO" id="GO:0016020">
    <property type="term" value="C:membrane"/>
    <property type="evidence" value="ECO:0007669"/>
    <property type="project" value="TreeGrafter"/>
</dbReference>
<reference evidence="2" key="1">
    <citation type="journal article" date="2020" name="bioRxiv">
        <title>Comparative genomics of Chlamydomonas.</title>
        <authorList>
            <person name="Craig R.J."/>
            <person name="Hasan A.R."/>
            <person name="Ness R.W."/>
            <person name="Keightley P.D."/>
        </authorList>
    </citation>
    <scope>NUCLEOTIDE SEQUENCE</scope>
    <source>
        <strain evidence="2">SAG 7.73</strain>
    </source>
</reference>
<feature type="region of interest" description="Disordered" evidence="1">
    <location>
        <begin position="161"/>
        <end position="218"/>
    </location>
</feature>
<feature type="region of interest" description="Disordered" evidence="1">
    <location>
        <begin position="261"/>
        <end position="304"/>
    </location>
</feature>
<dbReference type="EMBL" id="JAEHOC010000077">
    <property type="protein sequence ID" value="KAG2423588.1"/>
    <property type="molecule type" value="Genomic_DNA"/>
</dbReference>
<comment type="caution">
    <text evidence="2">The sequence shown here is derived from an EMBL/GenBank/DDBJ whole genome shotgun (WGS) entry which is preliminary data.</text>
</comment>
<evidence type="ECO:0000256" key="1">
    <source>
        <dbReference type="SAM" id="MobiDB-lite"/>
    </source>
</evidence>
<accession>A0A835SHM2</accession>
<feature type="compositionally biased region" description="Pro residues" evidence="1">
    <location>
        <begin position="163"/>
        <end position="173"/>
    </location>
</feature>
<dbReference type="GO" id="GO:0071944">
    <property type="term" value="C:cell periphery"/>
    <property type="evidence" value="ECO:0007669"/>
    <property type="project" value="TreeGrafter"/>
</dbReference>
<feature type="compositionally biased region" description="Low complexity" evidence="1">
    <location>
        <begin position="177"/>
        <end position="199"/>
    </location>
</feature>
<dbReference type="AlphaFoldDB" id="A0A835SHM2"/>
<dbReference type="GO" id="GO:0030149">
    <property type="term" value="P:sphingolipid catabolic process"/>
    <property type="evidence" value="ECO:0007669"/>
    <property type="project" value="TreeGrafter"/>
</dbReference>
<evidence type="ECO:0000313" key="2">
    <source>
        <dbReference type="EMBL" id="KAG2423588.1"/>
    </source>
</evidence>
<dbReference type="GO" id="GO:0004620">
    <property type="term" value="F:phospholipase activity"/>
    <property type="evidence" value="ECO:0007669"/>
    <property type="project" value="TreeGrafter"/>
</dbReference>
<gene>
    <name evidence="2" type="ORF">HXX76_015226</name>
</gene>
<protein>
    <submittedName>
        <fullName evidence="2">Uncharacterized protein</fullName>
    </submittedName>
</protein>
<organism evidence="2 3">
    <name type="scientific">Chlamydomonas incerta</name>
    <dbReference type="NCBI Taxonomy" id="51695"/>
    <lineage>
        <taxon>Eukaryota</taxon>
        <taxon>Viridiplantae</taxon>
        <taxon>Chlorophyta</taxon>
        <taxon>core chlorophytes</taxon>
        <taxon>Chlorophyceae</taxon>
        <taxon>CS clade</taxon>
        <taxon>Chlamydomonadales</taxon>
        <taxon>Chlamydomonadaceae</taxon>
        <taxon>Chlamydomonas</taxon>
    </lineage>
</organism>